<evidence type="ECO:0000313" key="1">
    <source>
        <dbReference type="EMBL" id="MDZ5455012.1"/>
    </source>
</evidence>
<dbReference type="Proteomes" id="UP001293718">
    <property type="component" value="Unassembled WGS sequence"/>
</dbReference>
<organism evidence="1 2">
    <name type="scientific">Azohydromonas lata</name>
    <dbReference type="NCBI Taxonomy" id="45677"/>
    <lineage>
        <taxon>Bacteria</taxon>
        <taxon>Pseudomonadati</taxon>
        <taxon>Pseudomonadota</taxon>
        <taxon>Betaproteobacteria</taxon>
        <taxon>Burkholderiales</taxon>
        <taxon>Sphaerotilaceae</taxon>
        <taxon>Azohydromonas</taxon>
    </lineage>
</organism>
<name>A0ABU5I7D8_9BURK</name>
<gene>
    <name evidence="1" type="ORF">SM757_00355</name>
</gene>
<dbReference type="EMBL" id="JAXOJX010000001">
    <property type="protein sequence ID" value="MDZ5455012.1"/>
    <property type="molecule type" value="Genomic_DNA"/>
</dbReference>
<protein>
    <recommendedName>
        <fullName evidence="3">DUF2251 domain-containing protein</fullName>
    </recommendedName>
</protein>
<comment type="caution">
    <text evidence="1">The sequence shown here is derived from an EMBL/GenBank/DDBJ whole genome shotgun (WGS) entry which is preliminary data.</text>
</comment>
<proteinExistence type="predicted"/>
<evidence type="ECO:0000313" key="2">
    <source>
        <dbReference type="Proteomes" id="UP001293718"/>
    </source>
</evidence>
<geneLocation type="plasmid" evidence="1">
    <name>unnamed</name>
</geneLocation>
<reference evidence="1 2" key="1">
    <citation type="submission" date="2023-11" db="EMBL/GenBank/DDBJ databases">
        <title>Draft genome of Azohydromonas lata strain H1 (DSM1123), a polyhydroxyalkanoate producer.</title>
        <authorList>
            <person name="Traversa D."/>
            <person name="D'Addabbo P."/>
            <person name="Pazzani C."/>
            <person name="Manzari C."/>
            <person name="Chiara M."/>
            <person name="Scrascia M."/>
        </authorList>
    </citation>
    <scope>NUCLEOTIDE SEQUENCE [LARGE SCALE GENOMIC DNA]</scope>
    <source>
        <strain evidence="1 2">H1</strain>
        <plasmid evidence="1">unnamed</plasmid>
    </source>
</reference>
<accession>A0ABU5I7D8</accession>
<evidence type="ECO:0008006" key="3">
    <source>
        <dbReference type="Google" id="ProtNLM"/>
    </source>
</evidence>
<keyword evidence="2" id="KW-1185">Reference proteome</keyword>
<sequence>MSQHLVKTQCDGQAVVVQLGWDRPLAGFYCVVEAADNQGDEYVYSNLTDVELLDSHGLSPDLSYFEAVLQRLGIRVPAAMFQATREDAANNVGNRVVWYDEEPPMGGVPGAVGLISRPQR</sequence>
<dbReference type="RefSeq" id="WP_322464112.1">
    <property type="nucleotide sequence ID" value="NZ_JAXOJX010000001.1"/>
</dbReference>
<keyword evidence="1" id="KW-0614">Plasmid</keyword>